<name>A0A0F9JEE8_9ZZZZ</name>
<gene>
    <name evidence="1" type="ORF">LCGC14_1465730</name>
</gene>
<dbReference type="InterPro" id="IPR008651">
    <property type="entry name" value="Uncharacterised_HicB"/>
</dbReference>
<dbReference type="GO" id="GO:0006355">
    <property type="term" value="P:regulation of DNA-templated transcription"/>
    <property type="evidence" value="ECO:0007669"/>
    <property type="project" value="InterPro"/>
</dbReference>
<dbReference type="Pfam" id="PF05534">
    <property type="entry name" value="HicB"/>
    <property type="match status" value="1"/>
</dbReference>
<sequence>MKPQIKRILSMPYARILIPDDDGTYTAEILEFPGCFGEGDTAGDAINDLEQAAASWIEAAIEQGQEIPPPMDSCEYSGKINLRLPKSIHKQAARFAERDDISLNQLFLSAIAARIGAEEFCEHLLEKLKSPSTINMIVQSSSNAVIMYQPGFLQALPESTQTDRTLLEWPKAPEPEKVLPNA</sequence>
<dbReference type="SUPFAM" id="SSF143100">
    <property type="entry name" value="TTHA1013/TTHA0281-like"/>
    <property type="match status" value="1"/>
</dbReference>
<dbReference type="SUPFAM" id="SSF47598">
    <property type="entry name" value="Ribbon-helix-helix"/>
    <property type="match status" value="1"/>
</dbReference>
<evidence type="ECO:0000313" key="1">
    <source>
        <dbReference type="EMBL" id="KKM67978.1"/>
    </source>
</evidence>
<comment type="caution">
    <text evidence="1">The sequence shown here is derived from an EMBL/GenBank/DDBJ whole genome shotgun (WGS) entry which is preliminary data.</text>
</comment>
<dbReference type="EMBL" id="LAZR01010254">
    <property type="protein sequence ID" value="KKM67978.1"/>
    <property type="molecule type" value="Genomic_DNA"/>
</dbReference>
<proteinExistence type="predicted"/>
<dbReference type="AlphaFoldDB" id="A0A0F9JEE8"/>
<reference evidence="1" key="1">
    <citation type="journal article" date="2015" name="Nature">
        <title>Complex archaea that bridge the gap between prokaryotes and eukaryotes.</title>
        <authorList>
            <person name="Spang A."/>
            <person name="Saw J.H."/>
            <person name="Jorgensen S.L."/>
            <person name="Zaremba-Niedzwiedzka K."/>
            <person name="Martijn J."/>
            <person name="Lind A.E."/>
            <person name="van Eijk R."/>
            <person name="Schleper C."/>
            <person name="Guy L."/>
            <person name="Ettema T.J."/>
        </authorList>
    </citation>
    <scope>NUCLEOTIDE SEQUENCE</scope>
</reference>
<organism evidence="1">
    <name type="scientific">marine sediment metagenome</name>
    <dbReference type="NCBI Taxonomy" id="412755"/>
    <lineage>
        <taxon>unclassified sequences</taxon>
        <taxon>metagenomes</taxon>
        <taxon>ecological metagenomes</taxon>
    </lineage>
</organism>
<evidence type="ECO:0008006" key="2">
    <source>
        <dbReference type="Google" id="ProtNLM"/>
    </source>
</evidence>
<dbReference type="InterPro" id="IPR010985">
    <property type="entry name" value="Ribbon_hlx_hlx"/>
</dbReference>
<dbReference type="Gene3D" id="3.30.160.250">
    <property type="match status" value="1"/>
</dbReference>
<protein>
    <recommendedName>
        <fullName evidence="2">HicB-like antitoxin of toxin-antitoxin system domain-containing protein</fullName>
    </recommendedName>
</protein>
<dbReference type="InterPro" id="IPR035069">
    <property type="entry name" value="TTHA1013/TTHA0281-like"/>
</dbReference>
<accession>A0A0F9JEE8</accession>